<dbReference type="InterPro" id="IPR050832">
    <property type="entry name" value="Bact_Acetyltransf"/>
</dbReference>
<dbReference type="Gene3D" id="3.40.630.30">
    <property type="match status" value="1"/>
</dbReference>
<keyword evidence="1" id="KW-0808">Transferase</keyword>
<evidence type="ECO:0000259" key="3">
    <source>
        <dbReference type="PROSITE" id="PS51186"/>
    </source>
</evidence>
<reference evidence="4" key="1">
    <citation type="journal article" date="2014" name="Int. J. Syst. Evol. Microbiol.">
        <title>Complete genome sequence of Corynebacterium casei LMG S-19264T (=DSM 44701T), isolated from a smear-ripened cheese.</title>
        <authorList>
            <consortium name="US DOE Joint Genome Institute (JGI-PGF)"/>
            <person name="Walter F."/>
            <person name="Albersmeier A."/>
            <person name="Kalinowski J."/>
            <person name="Ruckert C."/>
        </authorList>
    </citation>
    <scope>NUCLEOTIDE SEQUENCE</scope>
    <source>
        <strain evidence="4">KCTC 23310</strain>
    </source>
</reference>
<evidence type="ECO:0000256" key="1">
    <source>
        <dbReference type="ARBA" id="ARBA00022679"/>
    </source>
</evidence>
<dbReference type="PANTHER" id="PTHR43877:SF1">
    <property type="entry name" value="ACETYLTRANSFERASE"/>
    <property type="match status" value="1"/>
</dbReference>
<name>A0A918WIP1_9RHOB</name>
<dbReference type="PROSITE" id="PS51186">
    <property type="entry name" value="GNAT"/>
    <property type="match status" value="1"/>
</dbReference>
<accession>A0A918WIP1</accession>
<dbReference type="Pfam" id="PF13508">
    <property type="entry name" value="Acetyltransf_7"/>
    <property type="match status" value="1"/>
</dbReference>
<dbReference type="CDD" id="cd04301">
    <property type="entry name" value="NAT_SF"/>
    <property type="match status" value="1"/>
</dbReference>
<dbReference type="SUPFAM" id="SSF55729">
    <property type="entry name" value="Acyl-CoA N-acyltransferases (Nat)"/>
    <property type="match status" value="1"/>
</dbReference>
<dbReference type="RefSeq" id="WP_189411289.1">
    <property type="nucleotide sequence ID" value="NZ_BMYJ01000005.1"/>
</dbReference>
<dbReference type="EMBL" id="BMYJ01000005">
    <property type="protein sequence ID" value="GHC55177.1"/>
    <property type="molecule type" value="Genomic_DNA"/>
</dbReference>
<protein>
    <recommendedName>
        <fullName evidence="3">N-acetyltransferase domain-containing protein</fullName>
    </recommendedName>
</protein>
<evidence type="ECO:0000313" key="4">
    <source>
        <dbReference type="EMBL" id="GHC55177.1"/>
    </source>
</evidence>
<dbReference type="InterPro" id="IPR000182">
    <property type="entry name" value="GNAT_dom"/>
</dbReference>
<dbReference type="GO" id="GO:0016747">
    <property type="term" value="F:acyltransferase activity, transferring groups other than amino-acyl groups"/>
    <property type="evidence" value="ECO:0007669"/>
    <property type="project" value="InterPro"/>
</dbReference>
<feature type="domain" description="N-acetyltransferase" evidence="3">
    <location>
        <begin position="25"/>
        <end position="165"/>
    </location>
</feature>
<keyword evidence="2" id="KW-0012">Acyltransferase</keyword>
<dbReference type="Proteomes" id="UP000638981">
    <property type="component" value="Unassembled WGS sequence"/>
</dbReference>
<dbReference type="InterPro" id="IPR016181">
    <property type="entry name" value="Acyl_CoA_acyltransferase"/>
</dbReference>
<dbReference type="AlphaFoldDB" id="A0A918WIP1"/>
<dbReference type="PANTHER" id="PTHR43877">
    <property type="entry name" value="AMINOALKYLPHOSPHONATE N-ACETYLTRANSFERASE-RELATED-RELATED"/>
    <property type="match status" value="1"/>
</dbReference>
<organism evidence="4 5">
    <name type="scientific">Neogemmobacter tilapiae</name>
    <dbReference type="NCBI Taxonomy" id="875041"/>
    <lineage>
        <taxon>Bacteria</taxon>
        <taxon>Pseudomonadati</taxon>
        <taxon>Pseudomonadota</taxon>
        <taxon>Alphaproteobacteria</taxon>
        <taxon>Rhodobacterales</taxon>
        <taxon>Paracoccaceae</taxon>
        <taxon>Neogemmobacter</taxon>
    </lineage>
</organism>
<comment type="caution">
    <text evidence="4">The sequence shown here is derived from an EMBL/GenBank/DDBJ whole genome shotgun (WGS) entry which is preliminary data.</text>
</comment>
<keyword evidence="5" id="KW-1185">Reference proteome</keyword>
<gene>
    <name evidence="4" type="ORF">GCM10007315_17570</name>
</gene>
<proteinExistence type="predicted"/>
<reference evidence="4" key="2">
    <citation type="submission" date="2020-09" db="EMBL/GenBank/DDBJ databases">
        <authorList>
            <person name="Sun Q."/>
            <person name="Kim S."/>
        </authorList>
    </citation>
    <scope>NUCLEOTIDE SEQUENCE</scope>
    <source>
        <strain evidence="4">KCTC 23310</strain>
    </source>
</reference>
<sequence>MGEPKTNRVECHLRQGVADDAFGILEVHRGSILRLGSLAYSEAECLSWAFGLHAKQYVQAMKALGETYWVAEMNGFICGFCSYLGNEVKGLYVHADVARMGIGTRLLEKAETEIFALGHDKIDLTAALSAKGFYRKHGYSSVQEKSWESRGGLEMTVLQMRKPRTIG</sequence>
<evidence type="ECO:0000313" key="5">
    <source>
        <dbReference type="Proteomes" id="UP000638981"/>
    </source>
</evidence>
<evidence type="ECO:0000256" key="2">
    <source>
        <dbReference type="ARBA" id="ARBA00023315"/>
    </source>
</evidence>